<sequence length="91" mass="10441">MNTLHSKNKAGFVDGTIKRPNADSLNLQTWIQCKAMVISWLTNALATEIQVNAAHIKTAREIWVDLEERFMQGIAPRVYDLRRSITMLQQE</sequence>
<dbReference type="AlphaFoldDB" id="A0A2C9WF65"/>
<proteinExistence type="predicted"/>
<evidence type="ECO:0008006" key="2">
    <source>
        <dbReference type="Google" id="ProtNLM"/>
    </source>
</evidence>
<dbReference type="EMBL" id="CM004388">
    <property type="protein sequence ID" value="OAY58557.1"/>
    <property type="molecule type" value="Genomic_DNA"/>
</dbReference>
<organism evidence="1">
    <name type="scientific">Manihot esculenta</name>
    <name type="common">Cassava</name>
    <name type="synonym">Jatropha manihot</name>
    <dbReference type="NCBI Taxonomy" id="3983"/>
    <lineage>
        <taxon>Eukaryota</taxon>
        <taxon>Viridiplantae</taxon>
        <taxon>Streptophyta</taxon>
        <taxon>Embryophyta</taxon>
        <taxon>Tracheophyta</taxon>
        <taxon>Spermatophyta</taxon>
        <taxon>Magnoliopsida</taxon>
        <taxon>eudicotyledons</taxon>
        <taxon>Gunneridae</taxon>
        <taxon>Pentapetalae</taxon>
        <taxon>rosids</taxon>
        <taxon>fabids</taxon>
        <taxon>Malpighiales</taxon>
        <taxon>Euphorbiaceae</taxon>
        <taxon>Crotonoideae</taxon>
        <taxon>Manihoteae</taxon>
        <taxon>Manihot</taxon>
    </lineage>
</organism>
<name>A0A2C9WF65_MANES</name>
<protein>
    <recommendedName>
        <fullName evidence="2">Retrotransposon Copia-like N-terminal domain-containing protein</fullName>
    </recommendedName>
</protein>
<dbReference type="PANTHER" id="PTHR37610:SF97">
    <property type="entry name" value="RETROTRANSPOSON GAG DOMAIN-CONTAINING PROTEIN"/>
    <property type="match status" value="1"/>
</dbReference>
<reference evidence="1" key="1">
    <citation type="submission" date="2016-02" db="EMBL/GenBank/DDBJ databases">
        <title>WGS assembly of Manihot esculenta.</title>
        <authorList>
            <person name="Bredeson J.V."/>
            <person name="Prochnik S.E."/>
            <person name="Lyons J.B."/>
            <person name="Schmutz J."/>
            <person name="Grimwood J."/>
            <person name="Vrebalov J."/>
            <person name="Bart R.S."/>
            <person name="Amuge T."/>
            <person name="Ferguson M.E."/>
            <person name="Green R."/>
            <person name="Putnam N."/>
            <person name="Stites J."/>
            <person name="Rounsley S."/>
            <person name="Rokhsar D.S."/>
        </authorList>
    </citation>
    <scope>NUCLEOTIDE SEQUENCE [LARGE SCALE GENOMIC DNA]</scope>
    <source>
        <tissue evidence="1">Leaf</tissue>
    </source>
</reference>
<evidence type="ECO:0000313" key="1">
    <source>
        <dbReference type="EMBL" id="OAY58557.1"/>
    </source>
</evidence>
<accession>A0A2C9WF65</accession>
<dbReference type="PANTHER" id="PTHR37610">
    <property type="entry name" value="CCHC-TYPE DOMAIN-CONTAINING PROTEIN"/>
    <property type="match status" value="1"/>
</dbReference>
<gene>
    <name evidence="1" type="ORF">MANES_02G187800</name>
</gene>